<evidence type="ECO:0000259" key="12">
    <source>
        <dbReference type="Pfam" id="PF02744"/>
    </source>
</evidence>
<organism evidence="13 14">
    <name type="scientific">Staphylococcus gallinarum</name>
    <dbReference type="NCBI Taxonomy" id="1293"/>
    <lineage>
        <taxon>Bacteria</taxon>
        <taxon>Bacillati</taxon>
        <taxon>Bacillota</taxon>
        <taxon>Bacilli</taxon>
        <taxon>Bacillales</taxon>
        <taxon>Staphylococcaceae</taxon>
        <taxon>Staphylococcus</taxon>
    </lineage>
</organism>
<comment type="similarity">
    <text evidence="4 10">Belongs to the galactose-1-phosphate uridylyltransferase type 2 family.</text>
</comment>
<evidence type="ECO:0000256" key="10">
    <source>
        <dbReference type="HAMAP-Rule" id="MF_00571"/>
    </source>
</evidence>
<dbReference type="InterPro" id="IPR005850">
    <property type="entry name" value="GalP_Utransf_C"/>
</dbReference>
<evidence type="ECO:0000256" key="2">
    <source>
        <dbReference type="ARBA" id="ARBA00004496"/>
    </source>
</evidence>
<comment type="catalytic activity">
    <reaction evidence="1 10">
        <text>alpha-D-galactose 1-phosphate + UDP-alpha-D-glucose = alpha-D-glucose 1-phosphate + UDP-alpha-D-galactose</text>
        <dbReference type="Rhea" id="RHEA:13989"/>
        <dbReference type="ChEBI" id="CHEBI:58336"/>
        <dbReference type="ChEBI" id="CHEBI:58601"/>
        <dbReference type="ChEBI" id="CHEBI:58885"/>
        <dbReference type="ChEBI" id="CHEBI:66914"/>
        <dbReference type="EC" id="2.7.7.12"/>
    </reaction>
</comment>
<evidence type="ECO:0000256" key="6">
    <source>
        <dbReference type="ARBA" id="ARBA00022679"/>
    </source>
</evidence>
<evidence type="ECO:0000256" key="7">
    <source>
        <dbReference type="ARBA" id="ARBA00022695"/>
    </source>
</evidence>
<dbReference type="HAMAP" id="MF_00571">
    <property type="entry name" value="GalP_UDP_trans"/>
    <property type="match status" value="1"/>
</dbReference>
<dbReference type="PANTHER" id="PTHR39191:SF1">
    <property type="entry name" value="DUF4922 DOMAIN-CONTAINING PROTEIN"/>
    <property type="match status" value="1"/>
</dbReference>
<dbReference type="Proteomes" id="UP000283576">
    <property type="component" value="Unassembled WGS sequence"/>
</dbReference>
<evidence type="ECO:0000256" key="3">
    <source>
        <dbReference type="ARBA" id="ARBA00004947"/>
    </source>
</evidence>
<evidence type="ECO:0000313" key="13">
    <source>
        <dbReference type="EMBL" id="RIL44047.1"/>
    </source>
</evidence>
<dbReference type="Pfam" id="PF01087">
    <property type="entry name" value="GalP_UDP_transf"/>
    <property type="match status" value="1"/>
</dbReference>
<dbReference type="GO" id="GO:0008108">
    <property type="term" value="F:UDP-glucose:hexose-1-phosphate uridylyltransferase activity"/>
    <property type="evidence" value="ECO:0007669"/>
    <property type="project" value="UniProtKB-UniRule"/>
</dbReference>
<dbReference type="GO" id="GO:0005737">
    <property type="term" value="C:cytoplasm"/>
    <property type="evidence" value="ECO:0007669"/>
    <property type="project" value="UniProtKB-SubCell"/>
</dbReference>
<dbReference type="NCBIfam" id="NF003633">
    <property type="entry name" value="PRK05270.2-2"/>
    <property type="match status" value="1"/>
</dbReference>
<comment type="subcellular location">
    <subcellularLocation>
        <location evidence="2 10">Cytoplasm</location>
    </subcellularLocation>
</comment>
<dbReference type="UniPathway" id="UPA00214"/>
<evidence type="ECO:0000256" key="4">
    <source>
        <dbReference type="ARBA" id="ARBA00008706"/>
    </source>
</evidence>
<evidence type="ECO:0000313" key="14">
    <source>
        <dbReference type="Proteomes" id="UP000283576"/>
    </source>
</evidence>
<feature type="domain" description="Galactose-1-phosphate uridyl transferase N-terminal" evidence="11">
    <location>
        <begin position="20"/>
        <end position="235"/>
    </location>
</feature>
<dbReference type="GO" id="GO:0006012">
    <property type="term" value="P:galactose metabolic process"/>
    <property type="evidence" value="ECO:0007669"/>
    <property type="project" value="UniProtKB-UniRule"/>
</dbReference>
<keyword evidence="5 10" id="KW-0963">Cytoplasm</keyword>
<evidence type="ECO:0000259" key="11">
    <source>
        <dbReference type="Pfam" id="PF01087"/>
    </source>
</evidence>
<protein>
    <recommendedName>
        <fullName evidence="10">Galactose-1-phosphate uridylyltransferase</fullName>
        <shortName evidence="10">Gal-1-P uridylyltransferase</shortName>
        <ecNumber evidence="10">2.7.7.12</ecNumber>
    </recommendedName>
    <alternativeName>
        <fullName evidence="10">UDP-glucose--hexose-1-phosphate uridylyltransferase</fullName>
    </alternativeName>
</protein>
<name>A0A418HR52_STAGA</name>
<dbReference type="NCBIfam" id="TIGR01239">
    <property type="entry name" value="galT_2"/>
    <property type="match status" value="1"/>
</dbReference>
<gene>
    <name evidence="10 13" type="primary">galT</name>
    <name evidence="13" type="ORF">BUZ01_05295</name>
</gene>
<dbReference type="EMBL" id="QXRZ01000002">
    <property type="protein sequence ID" value="RIL44047.1"/>
    <property type="molecule type" value="Genomic_DNA"/>
</dbReference>
<feature type="domain" description="Galactose-1-phosphate uridyl transferase C-terminal" evidence="12">
    <location>
        <begin position="251"/>
        <end position="445"/>
    </location>
</feature>
<keyword evidence="6 10" id="KW-0808">Transferase</keyword>
<accession>A0A418HR52</accession>
<dbReference type="NCBIfam" id="NF003629">
    <property type="entry name" value="PRK05270.1-2"/>
    <property type="match status" value="1"/>
</dbReference>
<evidence type="ECO:0000256" key="9">
    <source>
        <dbReference type="ARBA" id="ARBA00023277"/>
    </source>
</evidence>
<proteinExistence type="inferred from homology"/>
<evidence type="ECO:0000256" key="8">
    <source>
        <dbReference type="ARBA" id="ARBA00023144"/>
    </source>
</evidence>
<dbReference type="PANTHER" id="PTHR39191">
    <property type="entry name" value="GALACTOSE-1-PHOSPHATE URIDYLYLTRANSFERASE"/>
    <property type="match status" value="1"/>
</dbReference>
<comment type="pathway">
    <text evidence="3 10">Carbohydrate metabolism; galactose metabolism.</text>
</comment>
<keyword evidence="9 10" id="KW-0119">Carbohydrate metabolism</keyword>
<dbReference type="RefSeq" id="WP_107526574.1">
    <property type="nucleotide sequence ID" value="NZ_JAIBNU010000003.1"/>
</dbReference>
<dbReference type="AlphaFoldDB" id="A0A418HR52"/>
<comment type="caution">
    <text evidence="13">The sequence shown here is derived from an EMBL/GenBank/DDBJ whole genome shotgun (WGS) entry which is preliminary data.</text>
</comment>
<keyword evidence="8 10" id="KW-0299">Galactose metabolism</keyword>
<dbReference type="InterPro" id="IPR005849">
    <property type="entry name" value="GalP_Utransf_N"/>
</dbReference>
<dbReference type="Pfam" id="PF02744">
    <property type="entry name" value="GalP_UDP_tr_C"/>
    <property type="match status" value="1"/>
</dbReference>
<dbReference type="InterPro" id="IPR000766">
    <property type="entry name" value="GalP_uridyl_Trfase_II"/>
</dbReference>
<dbReference type="PIRSF" id="PIRSF006005">
    <property type="entry name" value="GalT_BS"/>
    <property type="match status" value="1"/>
</dbReference>
<sequence length="502" mass="57686">MLLEQQLVNRFVTFAIKYGDFENEDAIYIQNRLLAILNAEGIDQKSSIPDSINSAPSPNDITQYWIQQAIEQQMIEDALYNKEIIEAQILDLITPKPSMINQRFFEAYKEAPQNATDYFYEISKLNHYVKEDAIANNINYEVSTEYGDIEITINLSKPEKDAKQIALAKEAKSSAYPQCALCIENEGYKGSVLQAARTNHRIIRIELDNEHFGFQYSPYAYFQEHSIVLSEQHEPMKINKQTFKNLLAFIDQFPHYFIGSNADIPLVGGSILSHNHYQTGRHTFPMDKARELDRFSLVQFPSVEASILKWPMSVIRLKSADKNELIEAATFIMDGWNRYSDETVQIKAFSNNGERHHTITPIARYRNGLYELDVVLRDNQTSNEYPDGIFHPHQDVQHIKKENIGLIEVMGTAILPGRLKEELQHVKAYLLGDDDIDLGVHQSWADTMKANYSINKSNVDEIVDKEVGYKFKRVLEDAGVFKQTEVGQNAFMRFIHTLESIQ</sequence>
<keyword evidence="7 10" id="KW-0548">Nucleotidyltransferase</keyword>
<reference evidence="13 14" key="1">
    <citation type="journal article" date="2016" name="Front. Microbiol.">
        <title>Comprehensive Phylogenetic Analysis of Bovine Non-aureus Staphylococci Species Based on Whole-Genome Sequencing.</title>
        <authorList>
            <person name="Naushad S."/>
            <person name="Barkema H.W."/>
            <person name="Luby C."/>
            <person name="Condas L.A."/>
            <person name="Nobrega D.B."/>
            <person name="Carson D.A."/>
            <person name="De Buck J."/>
        </authorList>
    </citation>
    <scope>NUCLEOTIDE SEQUENCE [LARGE SCALE GENOMIC DNA]</scope>
    <source>
        <strain evidence="13 14">SNUC 1388</strain>
    </source>
</reference>
<dbReference type="EC" id="2.7.7.12" evidence="10"/>
<evidence type="ECO:0000256" key="5">
    <source>
        <dbReference type="ARBA" id="ARBA00022490"/>
    </source>
</evidence>
<evidence type="ECO:0000256" key="1">
    <source>
        <dbReference type="ARBA" id="ARBA00001107"/>
    </source>
</evidence>